<feature type="region of interest" description="Disordered" evidence="5">
    <location>
        <begin position="444"/>
        <end position="469"/>
    </location>
</feature>
<accession>A0ABR4BZP2</accession>
<comment type="subcellular location">
    <subcellularLocation>
        <location evidence="1">Membrane</location>
        <topology evidence="1">Single-pass membrane protein</topology>
    </subcellularLocation>
</comment>
<feature type="region of interest" description="Disordered" evidence="5">
    <location>
        <begin position="348"/>
        <end position="369"/>
    </location>
</feature>
<evidence type="ECO:0000256" key="6">
    <source>
        <dbReference type="SAM" id="Phobius"/>
    </source>
</evidence>
<feature type="transmembrane region" description="Helical" evidence="6">
    <location>
        <begin position="256"/>
        <end position="280"/>
    </location>
</feature>
<keyword evidence="2 6" id="KW-0812">Transmembrane</keyword>
<evidence type="ECO:0000256" key="3">
    <source>
        <dbReference type="ARBA" id="ARBA00022989"/>
    </source>
</evidence>
<keyword evidence="8" id="KW-1185">Reference proteome</keyword>
<gene>
    <name evidence="7" type="ORF">VTL71DRAFT_6167</name>
</gene>
<name>A0ABR4BZP2_9HELO</name>
<reference evidence="7 8" key="1">
    <citation type="journal article" date="2024" name="Commun. Biol.">
        <title>Comparative genomic analysis of thermophilic fungi reveals convergent evolutionary adaptations and gene losses.</title>
        <authorList>
            <person name="Steindorff A.S."/>
            <person name="Aguilar-Pontes M.V."/>
            <person name="Robinson A.J."/>
            <person name="Andreopoulos B."/>
            <person name="LaButti K."/>
            <person name="Kuo A."/>
            <person name="Mondo S."/>
            <person name="Riley R."/>
            <person name="Otillar R."/>
            <person name="Haridas S."/>
            <person name="Lipzen A."/>
            <person name="Grimwood J."/>
            <person name="Schmutz J."/>
            <person name="Clum A."/>
            <person name="Reid I.D."/>
            <person name="Moisan M.C."/>
            <person name="Butler G."/>
            <person name="Nguyen T.T.M."/>
            <person name="Dewar K."/>
            <person name="Conant G."/>
            <person name="Drula E."/>
            <person name="Henrissat B."/>
            <person name="Hansel C."/>
            <person name="Singer S."/>
            <person name="Hutchinson M.I."/>
            <person name="de Vries R.P."/>
            <person name="Natvig D.O."/>
            <person name="Powell A.J."/>
            <person name="Tsang A."/>
            <person name="Grigoriev I.V."/>
        </authorList>
    </citation>
    <scope>NUCLEOTIDE SEQUENCE [LARGE SCALE GENOMIC DNA]</scope>
    <source>
        <strain evidence="7 8">CBS 494.80</strain>
    </source>
</reference>
<evidence type="ECO:0000313" key="7">
    <source>
        <dbReference type="EMBL" id="KAL2063095.1"/>
    </source>
</evidence>
<dbReference type="InterPro" id="IPR051694">
    <property type="entry name" value="Immunoregulatory_rcpt-like"/>
</dbReference>
<sequence length="483" mass="50811">MVRFLPPFGRKQSHAIYGTSRASSIFSPFKWYHLFSPYLFHKDLVYHKAVHLFVSYLTMSGNTMGTCPLGGLWYTCTAQTPTFMGCCTSNPCQGNGKTCPSSDLRAAGMGTGSGPDLPSNDASYWPNVQCSVGLWWTCAMQTPSFQGCCEVNPCGGDGSAGGCPSSSLHAAAFKSVTSDPVVTSTSSPKATASESTKSTSSSVDAATSSTFSTSSSSATTKTSQTGIPAADSATSSTTSVPVGGTVSDESGSGPPIAAIAGGAVGVVVILVIGILIFCFCRKRRQKRSSPYNDVQQTMIANGGDPSLFVAKGNEFHQKQANAAEGYYANQPILGSQNPVKYTSLRTISPPLSPGPPPYQPGSAQVSPNPNLHEMEHPPSHMYTGLAPINALGFHHDQAIHPVSHSRNVSGVVEDRDGIAELPHSPATENRWRAKRPDTMASVEIGESSPRVGDMSPVSDGGLGVVDNRKKARESYVSWQSLSP</sequence>
<evidence type="ECO:0000256" key="1">
    <source>
        <dbReference type="ARBA" id="ARBA00004167"/>
    </source>
</evidence>
<protein>
    <submittedName>
        <fullName evidence="7">Uncharacterized protein</fullName>
    </submittedName>
</protein>
<dbReference type="Proteomes" id="UP001595075">
    <property type="component" value="Unassembled WGS sequence"/>
</dbReference>
<organism evidence="7 8">
    <name type="scientific">Oculimacula yallundae</name>
    <dbReference type="NCBI Taxonomy" id="86028"/>
    <lineage>
        <taxon>Eukaryota</taxon>
        <taxon>Fungi</taxon>
        <taxon>Dikarya</taxon>
        <taxon>Ascomycota</taxon>
        <taxon>Pezizomycotina</taxon>
        <taxon>Leotiomycetes</taxon>
        <taxon>Helotiales</taxon>
        <taxon>Ploettnerulaceae</taxon>
        <taxon>Oculimacula</taxon>
    </lineage>
</organism>
<evidence type="ECO:0000256" key="4">
    <source>
        <dbReference type="ARBA" id="ARBA00023136"/>
    </source>
</evidence>
<proteinExistence type="predicted"/>
<dbReference type="EMBL" id="JAZHXI010000016">
    <property type="protein sequence ID" value="KAL2063095.1"/>
    <property type="molecule type" value="Genomic_DNA"/>
</dbReference>
<evidence type="ECO:0000256" key="5">
    <source>
        <dbReference type="SAM" id="MobiDB-lite"/>
    </source>
</evidence>
<dbReference type="PANTHER" id="PTHR15549">
    <property type="entry name" value="PAIRED IMMUNOGLOBULIN-LIKE TYPE 2 RECEPTOR"/>
    <property type="match status" value="1"/>
</dbReference>
<feature type="compositionally biased region" description="Pro residues" evidence="5">
    <location>
        <begin position="350"/>
        <end position="359"/>
    </location>
</feature>
<evidence type="ECO:0000256" key="2">
    <source>
        <dbReference type="ARBA" id="ARBA00022692"/>
    </source>
</evidence>
<feature type="region of interest" description="Disordered" evidence="5">
    <location>
        <begin position="180"/>
        <end position="252"/>
    </location>
</feature>
<keyword evidence="4 6" id="KW-0472">Membrane</keyword>
<evidence type="ECO:0000313" key="8">
    <source>
        <dbReference type="Proteomes" id="UP001595075"/>
    </source>
</evidence>
<comment type="caution">
    <text evidence="7">The sequence shown here is derived from an EMBL/GenBank/DDBJ whole genome shotgun (WGS) entry which is preliminary data.</text>
</comment>
<keyword evidence="3 6" id="KW-1133">Transmembrane helix</keyword>